<dbReference type="InterPro" id="IPR051917">
    <property type="entry name" value="Transposase-Integrase"/>
</dbReference>
<accession>A0AAN2UH90</accession>
<dbReference type="SUPFAM" id="SSF53098">
    <property type="entry name" value="Ribonuclease H-like"/>
    <property type="match status" value="1"/>
</dbReference>
<dbReference type="AlphaFoldDB" id="A0AAN2UH90"/>
<dbReference type="GO" id="GO:0015074">
    <property type="term" value="P:DNA integration"/>
    <property type="evidence" value="ECO:0007669"/>
    <property type="project" value="InterPro"/>
</dbReference>
<name>A0AAN2UH90_9LACO</name>
<dbReference type="InterPro" id="IPR053392">
    <property type="entry name" value="Transposase_IS30-like"/>
</dbReference>
<dbReference type="PANTHER" id="PTHR10948:SF23">
    <property type="entry name" value="TRANSPOSASE INSI FOR INSERTION SEQUENCE ELEMENT IS30A-RELATED"/>
    <property type="match status" value="1"/>
</dbReference>
<protein>
    <submittedName>
        <fullName evidence="3">Mobile element protein</fullName>
    </submittedName>
</protein>
<dbReference type="EMBL" id="FBTU01000022">
    <property type="protein sequence ID" value="CUW15815.1"/>
    <property type="molecule type" value="Genomic_DNA"/>
</dbReference>
<dbReference type="GO" id="GO:0032196">
    <property type="term" value="P:transposition"/>
    <property type="evidence" value="ECO:0007669"/>
    <property type="project" value="TreeGrafter"/>
</dbReference>
<sequence>MLPMKHNNGQYQDHSAIMTVVEHKTRFYALVKVKSKQSKDMIEAFKLFYERYGKAVRTITADNGSEFISWDFLEYVQKELKIKLYYRTPSSPQQRGSSENRNGKLRDWFPKGISFKPVRQQQLDAVVDKMNAMSMRIVLQGKSPIELFDKEYKTMQRYRRAYEKRKMIKRSHNHK</sequence>
<comment type="caution">
    <text evidence="3">The sequence shown here is derived from an EMBL/GenBank/DDBJ whole genome shotgun (WGS) entry which is preliminary data.</text>
</comment>
<gene>
    <name evidence="2" type="ORF">KSL4_0654</name>
    <name evidence="3" type="ORF">PL111_1754</name>
</gene>
<evidence type="ECO:0000313" key="3">
    <source>
        <dbReference type="EMBL" id="CUW15815.1"/>
    </source>
</evidence>
<evidence type="ECO:0000313" key="4">
    <source>
        <dbReference type="Proteomes" id="UP000198868"/>
    </source>
</evidence>
<feature type="domain" description="Integrase catalytic" evidence="1">
    <location>
        <begin position="1"/>
        <end position="152"/>
    </location>
</feature>
<dbReference type="InterPro" id="IPR001584">
    <property type="entry name" value="Integrase_cat-core"/>
</dbReference>
<keyword evidence="5" id="KW-1185">Reference proteome</keyword>
<dbReference type="Gene3D" id="3.30.420.10">
    <property type="entry name" value="Ribonuclease H-like superfamily/Ribonuclease H"/>
    <property type="match status" value="1"/>
</dbReference>
<dbReference type="InterPro" id="IPR036397">
    <property type="entry name" value="RNaseH_sf"/>
</dbReference>
<dbReference type="EMBL" id="FBTB01000009">
    <property type="protein sequence ID" value="CUW06454.1"/>
    <property type="molecule type" value="Genomic_DNA"/>
</dbReference>
<dbReference type="GO" id="GO:0005829">
    <property type="term" value="C:cytosol"/>
    <property type="evidence" value="ECO:0007669"/>
    <property type="project" value="TreeGrafter"/>
</dbReference>
<reference evidence="4 5" key="1">
    <citation type="submission" date="2015-12" db="EMBL/GenBank/DDBJ databases">
        <authorList>
            <person name="Andreevskaya M."/>
        </authorList>
    </citation>
    <scope>NUCLEOTIDE SEQUENCE [LARGE SCALE GENOMIC DNA]</scope>
    <source>
        <strain evidence="2 5">KSL4-2</strain>
        <strain evidence="3 4">PL111</strain>
    </source>
</reference>
<dbReference type="NCBIfam" id="NF033563">
    <property type="entry name" value="transpos_IS30"/>
    <property type="match status" value="1"/>
</dbReference>
<dbReference type="GO" id="GO:0003676">
    <property type="term" value="F:nucleic acid binding"/>
    <property type="evidence" value="ECO:0007669"/>
    <property type="project" value="InterPro"/>
</dbReference>
<dbReference type="PANTHER" id="PTHR10948">
    <property type="entry name" value="TRANSPOSASE"/>
    <property type="match status" value="1"/>
</dbReference>
<evidence type="ECO:0000259" key="1">
    <source>
        <dbReference type="PROSITE" id="PS50994"/>
    </source>
</evidence>
<dbReference type="Proteomes" id="UP000199047">
    <property type="component" value="Unassembled WGS sequence"/>
</dbReference>
<dbReference type="InterPro" id="IPR012337">
    <property type="entry name" value="RNaseH-like_sf"/>
</dbReference>
<evidence type="ECO:0000313" key="2">
    <source>
        <dbReference type="EMBL" id="CUW06454.1"/>
    </source>
</evidence>
<proteinExistence type="predicted"/>
<dbReference type="PROSITE" id="PS50994">
    <property type="entry name" value="INTEGRASE"/>
    <property type="match status" value="1"/>
</dbReference>
<dbReference type="GO" id="GO:0004803">
    <property type="term" value="F:transposase activity"/>
    <property type="evidence" value="ECO:0007669"/>
    <property type="project" value="TreeGrafter"/>
</dbReference>
<organism evidence="3 4">
    <name type="scientific">Leuconostoc inhae</name>
    <dbReference type="NCBI Taxonomy" id="178001"/>
    <lineage>
        <taxon>Bacteria</taxon>
        <taxon>Bacillati</taxon>
        <taxon>Bacillota</taxon>
        <taxon>Bacilli</taxon>
        <taxon>Lactobacillales</taxon>
        <taxon>Lactobacillaceae</taxon>
        <taxon>Leuconostoc</taxon>
    </lineage>
</organism>
<evidence type="ECO:0000313" key="5">
    <source>
        <dbReference type="Proteomes" id="UP000199047"/>
    </source>
</evidence>
<dbReference type="Proteomes" id="UP000198868">
    <property type="component" value="Unassembled WGS sequence"/>
</dbReference>